<dbReference type="PANTHER" id="PTHR12459:SF19">
    <property type="entry name" value="TRANSMEMBRANE PROTEIN 135 N-TERMINAL DOMAIN-CONTAINING PROTEIN"/>
    <property type="match status" value="1"/>
</dbReference>
<name>A0AAD6HVV1_9EURO</name>
<reference evidence="2" key="2">
    <citation type="submission" date="2023-01" db="EMBL/GenBank/DDBJ databases">
        <authorList>
            <person name="Petersen C."/>
        </authorList>
    </citation>
    <scope>NUCLEOTIDE SEQUENCE</scope>
    <source>
        <strain evidence="2">IBT 17514</strain>
    </source>
</reference>
<proteinExistence type="predicted"/>
<reference evidence="2" key="1">
    <citation type="journal article" date="2023" name="IMA Fungus">
        <title>Comparative genomic study of the Penicillium genus elucidates a diverse pangenome and 15 lateral gene transfer events.</title>
        <authorList>
            <person name="Petersen C."/>
            <person name="Sorensen T."/>
            <person name="Nielsen M.R."/>
            <person name="Sondergaard T.E."/>
            <person name="Sorensen J.L."/>
            <person name="Fitzpatrick D.A."/>
            <person name="Frisvad J.C."/>
            <person name="Nielsen K.L."/>
        </authorList>
    </citation>
    <scope>NUCLEOTIDE SEQUENCE</scope>
    <source>
        <strain evidence="2">IBT 17514</strain>
    </source>
</reference>
<sequence>MSAPSAPEASAPASGDAPGINPAVRNAVRLCLSAKEYRALYYIAGKRAPALQSKLSSALCDDSATSSRSRHNLGALRASMRVFVGTGLALKLFELAMSRVKGDAAKTKTRTPLLRSPNFRLSFSLSLLLLLHRLIYRFLARLRSNLRSDDARPFRERNPHISRALTSRYAPAVGASLAGFALGGCPQDQLRLTAAIWTSTKSLEYLYDALDINGLLGKCPWWFGSWLLMPVSCAQLFHAFVFDRETTPKWFEVVVRRLSMGYIQDRPASLSANVAWPEKEQIVDSLSSIADLRWPSFVSPILHPNDPNTLPAAVKAISPITGPAHPSISNLACALLHPSLPGCSTAFLHQILLSVPRVARFIGGVVLVYGIIGFKRIRAQPLAAISGMSKKVLVMTTILSTSLASLWGSVCMLNNRLPGSTLPTKRFFLSGAMGSLPFLLLSSNRGLFTYFFRAAMDSAWKTGVKRKLWKGTRRYELTVLVMSWALMGSILDSTPDAVQGGGVRKALSWLRGDGFADPVEVEKRKAQRASKKVE</sequence>
<dbReference type="EMBL" id="JAQJAN010000002">
    <property type="protein sequence ID" value="KAJ5738849.1"/>
    <property type="molecule type" value="Genomic_DNA"/>
</dbReference>
<evidence type="ECO:0000313" key="2">
    <source>
        <dbReference type="EMBL" id="KAJ5738849.1"/>
    </source>
</evidence>
<evidence type="ECO:0000256" key="1">
    <source>
        <dbReference type="SAM" id="Phobius"/>
    </source>
</evidence>
<evidence type="ECO:0000313" key="3">
    <source>
        <dbReference type="Proteomes" id="UP001215712"/>
    </source>
</evidence>
<accession>A0AAD6HVV1</accession>
<organism evidence="2 3">
    <name type="scientific">Penicillium malachiteum</name>
    <dbReference type="NCBI Taxonomy" id="1324776"/>
    <lineage>
        <taxon>Eukaryota</taxon>
        <taxon>Fungi</taxon>
        <taxon>Dikarya</taxon>
        <taxon>Ascomycota</taxon>
        <taxon>Pezizomycotina</taxon>
        <taxon>Eurotiomycetes</taxon>
        <taxon>Eurotiomycetidae</taxon>
        <taxon>Eurotiales</taxon>
        <taxon>Aspergillaceae</taxon>
        <taxon>Penicillium</taxon>
    </lineage>
</organism>
<feature type="transmembrane region" description="Helical" evidence="1">
    <location>
        <begin position="347"/>
        <end position="372"/>
    </location>
</feature>
<keyword evidence="1" id="KW-0812">Transmembrane</keyword>
<comment type="caution">
    <text evidence="2">The sequence shown here is derived from an EMBL/GenBank/DDBJ whole genome shotgun (WGS) entry which is preliminary data.</text>
</comment>
<feature type="transmembrane region" description="Helical" evidence="1">
    <location>
        <begin position="427"/>
        <end position="452"/>
    </location>
</feature>
<gene>
    <name evidence="2" type="ORF">N7493_002004</name>
</gene>
<dbReference type="InterPro" id="IPR026749">
    <property type="entry name" value="Tmem135"/>
</dbReference>
<dbReference type="PANTHER" id="PTHR12459">
    <property type="entry name" value="TRANSMEMBRANE PROTEIN 135-RELATED"/>
    <property type="match status" value="1"/>
</dbReference>
<feature type="transmembrane region" description="Helical" evidence="1">
    <location>
        <begin position="392"/>
        <end position="415"/>
    </location>
</feature>
<keyword evidence="1" id="KW-0472">Membrane</keyword>
<keyword evidence="1" id="KW-1133">Transmembrane helix</keyword>
<protein>
    <submittedName>
        <fullName evidence="2">Uncharacterized protein</fullName>
    </submittedName>
</protein>
<dbReference type="Proteomes" id="UP001215712">
    <property type="component" value="Unassembled WGS sequence"/>
</dbReference>
<keyword evidence="3" id="KW-1185">Reference proteome</keyword>
<dbReference type="AlphaFoldDB" id="A0AAD6HVV1"/>